<accession>A0ABT6KQP0</accession>
<dbReference type="EMBL" id="JARXVQ010000001">
    <property type="protein sequence ID" value="MDH6182301.1"/>
    <property type="molecule type" value="Genomic_DNA"/>
</dbReference>
<gene>
    <name evidence="8" type="ORF">M2152_002483</name>
</gene>
<evidence type="ECO:0000256" key="3">
    <source>
        <dbReference type="ARBA" id="ARBA00022692"/>
    </source>
</evidence>
<evidence type="ECO:0000313" key="9">
    <source>
        <dbReference type="Proteomes" id="UP001160142"/>
    </source>
</evidence>
<dbReference type="InterPro" id="IPR018076">
    <property type="entry name" value="T2SS_GspF_dom"/>
</dbReference>
<keyword evidence="4 6" id="KW-1133">Transmembrane helix</keyword>
<keyword evidence="9" id="KW-1185">Reference proteome</keyword>
<feature type="transmembrane region" description="Helical" evidence="6">
    <location>
        <begin position="101"/>
        <end position="121"/>
    </location>
</feature>
<evidence type="ECO:0000313" key="8">
    <source>
        <dbReference type="EMBL" id="MDH6182301.1"/>
    </source>
</evidence>
<feature type="transmembrane region" description="Helical" evidence="6">
    <location>
        <begin position="75"/>
        <end position="95"/>
    </location>
</feature>
<dbReference type="Pfam" id="PF00482">
    <property type="entry name" value="T2SSF"/>
    <property type="match status" value="1"/>
</dbReference>
<keyword evidence="2" id="KW-1003">Cell membrane</keyword>
<evidence type="ECO:0000256" key="2">
    <source>
        <dbReference type="ARBA" id="ARBA00022475"/>
    </source>
</evidence>
<evidence type="ECO:0000259" key="7">
    <source>
        <dbReference type="Pfam" id="PF00482"/>
    </source>
</evidence>
<dbReference type="PANTHER" id="PTHR35007">
    <property type="entry name" value="INTEGRAL MEMBRANE PROTEIN-RELATED"/>
    <property type="match status" value="1"/>
</dbReference>
<feature type="domain" description="Type II secretion system protein GspF" evidence="7">
    <location>
        <begin position="139"/>
        <end position="264"/>
    </location>
</feature>
<dbReference type="RefSeq" id="WP_322134584.1">
    <property type="nucleotide sequence ID" value="NZ_CP085036.1"/>
</dbReference>
<feature type="transmembrane region" description="Helical" evidence="6">
    <location>
        <begin position="6"/>
        <end position="25"/>
    </location>
</feature>
<evidence type="ECO:0000256" key="4">
    <source>
        <dbReference type="ARBA" id="ARBA00022989"/>
    </source>
</evidence>
<keyword evidence="3 6" id="KW-0812">Transmembrane</keyword>
<name>A0ABT6KQP0_9MICO</name>
<dbReference type="PANTHER" id="PTHR35007:SF2">
    <property type="entry name" value="PILUS ASSEMBLE PROTEIN"/>
    <property type="match status" value="1"/>
</dbReference>
<evidence type="ECO:0000256" key="5">
    <source>
        <dbReference type="ARBA" id="ARBA00023136"/>
    </source>
</evidence>
<evidence type="ECO:0000256" key="1">
    <source>
        <dbReference type="ARBA" id="ARBA00004651"/>
    </source>
</evidence>
<evidence type="ECO:0000256" key="6">
    <source>
        <dbReference type="SAM" id="Phobius"/>
    </source>
</evidence>
<reference evidence="8 9" key="1">
    <citation type="submission" date="2023-04" db="EMBL/GenBank/DDBJ databases">
        <title>Genome Encyclopedia of Bacteria and Archaea VI: Functional Genomics of Type Strains.</title>
        <authorList>
            <person name="Whitman W."/>
        </authorList>
    </citation>
    <scope>NUCLEOTIDE SEQUENCE [LARGE SCALE GENOMIC DNA]</scope>
    <source>
        <strain evidence="8 9">SG_E_30_P1</strain>
    </source>
</reference>
<keyword evidence="5 6" id="KW-0472">Membrane</keyword>
<proteinExistence type="predicted"/>
<protein>
    <submittedName>
        <fullName evidence="8">Tight adherence protein C</fullName>
    </submittedName>
</protein>
<comment type="subcellular location">
    <subcellularLocation>
        <location evidence="1">Cell membrane</location>
        <topology evidence="1">Multi-pass membrane protein</topology>
    </subcellularLocation>
</comment>
<feature type="transmembrane region" description="Helical" evidence="6">
    <location>
        <begin position="247"/>
        <end position="269"/>
    </location>
</feature>
<comment type="caution">
    <text evidence="8">The sequence shown here is derived from an EMBL/GenBank/DDBJ whole genome shotgun (WGS) entry which is preliminary data.</text>
</comment>
<dbReference type="Proteomes" id="UP001160142">
    <property type="component" value="Unassembled WGS sequence"/>
</dbReference>
<organism evidence="8 9">
    <name type="scientific">Antiquaquibacter oligotrophicus</name>
    <dbReference type="NCBI Taxonomy" id="2880260"/>
    <lineage>
        <taxon>Bacteria</taxon>
        <taxon>Bacillati</taxon>
        <taxon>Actinomycetota</taxon>
        <taxon>Actinomycetes</taxon>
        <taxon>Micrococcales</taxon>
        <taxon>Microbacteriaceae</taxon>
        <taxon>Antiquaquibacter</taxon>
    </lineage>
</organism>
<sequence>MDVILPFLGPLLLVAAVPLVVLAVLPSGGRPSRLAAYRPAKTTPPPFAPRALIERMERNLQLAGLATQWSLRTLVIAKLVLLAVALVVATLLVLWMPTATIILVAVIVVIVSYFVPDLIVWGRARERQDTIQLELADTLDQILISVEAGLGLETAIERAGRHGRGPLAAELARTVQDMRVGASRREAYSALAARTEVVDLQRFARAIMQADEYGVSIGNVVRTQAKDLRAKRRQRAEEKAMRVPVQVLFPLMFCILPVLFIVVLAPAVANLLSSFAAL</sequence>